<keyword evidence="1" id="KW-0472">Membrane</keyword>
<dbReference type="PANTHER" id="PTHR33640">
    <property type="entry name" value="TRANSMEMBRANE PROTEIN"/>
    <property type="match status" value="1"/>
</dbReference>
<evidence type="ECO:0000256" key="1">
    <source>
        <dbReference type="SAM" id="Phobius"/>
    </source>
</evidence>
<proteinExistence type="predicted"/>
<protein>
    <recommendedName>
        <fullName evidence="4">DUF4408 domain-containing protein</fullName>
    </recommendedName>
</protein>
<organism evidence="2 3">
    <name type="scientific">Zingiber officinale</name>
    <name type="common">Ginger</name>
    <name type="synonym">Amomum zingiber</name>
    <dbReference type="NCBI Taxonomy" id="94328"/>
    <lineage>
        <taxon>Eukaryota</taxon>
        <taxon>Viridiplantae</taxon>
        <taxon>Streptophyta</taxon>
        <taxon>Embryophyta</taxon>
        <taxon>Tracheophyta</taxon>
        <taxon>Spermatophyta</taxon>
        <taxon>Magnoliopsida</taxon>
        <taxon>Liliopsida</taxon>
        <taxon>Zingiberales</taxon>
        <taxon>Zingiberaceae</taxon>
        <taxon>Zingiber</taxon>
    </lineage>
</organism>
<dbReference type="EMBL" id="JACMSC010000003">
    <property type="protein sequence ID" value="KAG6528851.1"/>
    <property type="molecule type" value="Genomic_DNA"/>
</dbReference>
<dbReference type="PANTHER" id="PTHR33640:SF8">
    <property type="entry name" value="TRANSMEMBRANE PROTEIN"/>
    <property type="match status" value="1"/>
</dbReference>
<name>A0A8J5HJL7_ZINOF</name>
<dbReference type="OrthoDB" id="1095087at2759"/>
<evidence type="ECO:0000313" key="2">
    <source>
        <dbReference type="EMBL" id="KAG6528851.1"/>
    </source>
</evidence>
<evidence type="ECO:0008006" key="4">
    <source>
        <dbReference type="Google" id="ProtNLM"/>
    </source>
</evidence>
<gene>
    <name evidence="2" type="ORF">ZIOFF_011043</name>
</gene>
<dbReference type="Proteomes" id="UP000734854">
    <property type="component" value="Unassembled WGS sequence"/>
</dbReference>
<feature type="transmembrane region" description="Helical" evidence="1">
    <location>
        <begin position="60"/>
        <end position="78"/>
    </location>
</feature>
<accession>A0A8J5HJL7</accession>
<sequence>MAEKIAARRRYRPIGRMYTLLRCIEALATLILLSWSSVRLPAALKLALDLSVRLLTLLRGHRFVFFLGNAIVLTLLALSGRHSTSSSCGSDVYDQFLARKSRAPPVVAEVLPEKTEEIISISPADVEKKEKKTCRRTRSGKMERRLTKPDLRRSASAISGGEATAAKGYNEEADEFRRMVESFIATQQKRFHREESMAVFVSNEEQTQASLVPCS</sequence>
<keyword evidence="1" id="KW-1133">Transmembrane helix</keyword>
<feature type="transmembrane region" description="Helical" evidence="1">
    <location>
        <begin position="20"/>
        <end position="40"/>
    </location>
</feature>
<comment type="caution">
    <text evidence="2">The sequence shown here is derived from an EMBL/GenBank/DDBJ whole genome shotgun (WGS) entry which is preliminary data.</text>
</comment>
<dbReference type="AlphaFoldDB" id="A0A8J5HJL7"/>
<evidence type="ECO:0000313" key="3">
    <source>
        <dbReference type="Proteomes" id="UP000734854"/>
    </source>
</evidence>
<reference evidence="2 3" key="1">
    <citation type="submission" date="2020-08" db="EMBL/GenBank/DDBJ databases">
        <title>Plant Genome Project.</title>
        <authorList>
            <person name="Zhang R.-G."/>
        </authorList>
    </citation>
    <scope>NUCLEOTIDE SEQUENCE [LARGE SCALE GENOMIC DNA]</scope>
    <source>
        <tissue evidence="2">Rhizome</tissue>
    </source>
</reference>
<keyword evidence="1" id="KW-0812">Transmembrane</keyword>
<keyword evidence="3" id="KW-1185">Reference proteome</keyword>